<keyword evidence="2" id="KW-1185">Reference proteome</keyword>
<proteinExistence type="predicted"/>
<protein>
    <submittedName>
        <fullName evidence="1">Uncharacterized protein</fullName>
    </submittedName>
</protein>
<comment type="caution">
    <text evidence="1">The sequence shown here is derived from an EMBL/GenBank/DDBJ whole genome shotgun (WGS) entry which is preliminary data.</text>
</comment>
<dbReference type="Proteomes" id="UP000014155">
    <property type="component" value="Unassembled WGS sequence"/>
</dbReference>
<reference evidence="1 2" key="1">
    <citation type="journal article" date="2013" name="Genome Announc.">
        <title>Draft Genome Sequence of the Cellulolytic, Mesophilic, Anaerobic Bacterium Clostridium termitidis Strain CT1112 (DSM 5398).</title>
        <authorList>
            <person name="Lal S."/>
            <person name="Ramachandran U."/>
            <person name="Zhang X."/>
            <person name="Munir R."/>
            <person name="Sparling R."/>
            <person name="Levin D.B."/>
        </authorList>
    </citation>
    <scope>NUCLEOTIDE SEQUENCE [LARGE SCALE GENOMIC DNA]</scope>
    <source>
        <strain evidence="1 2">CT1112</strain>
    </source>
</reference>
<name>S0FMJ0_RUMCE</name>
<evidence type="ECO:0000313" key="1">
    <source>
        <dbReference type="EMBL" id="EMS73440.1"/>
    </source>
</evidence>
<gene>
    <name evidence="1" type="ORF">CTER_0542</name>
</gene>
<evidence type="ECO:0000313" key="2">
    <source>
        <dbReference type="Proteomes" id="UP000014155"/>
    </source>
</evidence>
<dbReference type="RefSeq" id="WP_004623943.1">
    <property type="nucleotide sequence ID" value="NZ_AORV01000020.1"/>
</dbReference>
<dbReference type="PATRIC" id="fig|1195236.3.peg.862"/>
<accession>S0FMJ0</accession>
<sequence>MRNKRRNDGYVSQRINNIINSIPNNPFIGFSNTIKPIDRIDQNIDDWYEPEFHTNENPYKP</sequence>
<dbReference type="EMBL" id="AORV01000020">
    <property type="protein sequence ID" value="EMS73440.1"/>
    <property type="molecule type" value="Genomic_DNA"/>
</dbReference>
<organism evidence="1 2">
    <name type="scientific">Ruminiclostridium cellobioparum subsp. termitidis CT1112</name>
    <dbReference type="NCBI Taxonomy" id="1195236"/>
    <lineage>
        <taxon>Bacteria</taxon>
        <taxon>Bacillati</taxon>
        <taxon>Bacillota</taxon>
        <taxon>Clostridia</taxon>
        <taxon>Eubacteriales</taxon>
        <taxon>Oscillospiraceae</taxon>
        <taxon>Ruminiclostridium</taxon>
    </lineage>
</organism>
<dbReference type="STRING" id="1195236.CTER_0542"/>
<dbReference type="AlphaFoldDB" id="S0FMJ0"/>